<proteinExistence type="predicted"/>
<keyword evidence="4" id="KW-1133">Transmembrane helix</keyword>
<evidence type="ECO:0000256" key="3">
    <source>
        <dbReference type="SAM" id="MobiDB-lite"/>
    </source>
</evidence>
<name>A0A0S2M0E0_9MICC</name>
<protein>
    <recommendedName>
        <fullName evidence="5">Putative zinc-finger domain-containing protein</fullName>
    </recommendedName>
</protein>
<reference evidence="6 7" key="2">
    <citation type="journal article" date="2016" name="J. Biotechnol.">
        <title>Complete genome sequence of Arthrobacter alpinus ERGS4:06, a yellow pigmented bacterium tolerant to cold and radiations isolated from Sikkim Himalaya.</title>
        <authorList>
            <person name="Kumar R."/>
            <person name="Singh D."/>
            <person name="Swarnkar M.K."/>
            <person name="Singh A.K."/>
            <person name="Kumar S."/>
        </authorList>
    </citation>
    <scope>NUCLEOTIDE SEQUENCE [LARGE SCALE GENOMIC DNA]</scope>
    <source>
        <strain evidence="6 7">ERGS4:06</strain>
    </source>
</reference>
<dbReference type="InterPro" id="IPR041916">
    <property type="entry name" value="Anti_sigma_zinc_sf"/>
</dbReference>
<feature type="region of interest" description="Disordered" evidence="3">
    <location>
        <begin position="195"/>
        <end position="215"/>
    </location>
</feature>
<dbReference type="AlphaFoldDB" id="A0A0S2M0E0"/>
<feature type="compositionally biased region" description="Polar residues" evidence="3">
    <location>
        <begin position="202"/>
        <end position="213"/>
    </location>
</feature>
<keyword evidence="2" id="KW-0804">Transcription</keyword>
<keyword evidence="1" id="KW-0805">Transcription regulation</keyword>
<organism evidence="6 7">
    <name type="scientific">Arthrobacter alpinus</name>
    <dbReference type="NCBI Taxonomy" id="656366"/>
    <lineage>
        <taxon>Bacteria</taxon>
        <taxon>Bacillati</taxon>
        <taxon>Actinomycetota</taxon>
        <taxon>Actinomycetes</taxon>
        <taxon>Micrococcales</taxon>
        <taxon>Micrococcaceae</taxon>
        <taxon>Arthrobacter</taxon>
    </lineage>
</organism>
<dbReference type="EMBL" id="CP013200">
    <property type="protein sequence ID" value="ALO67073.1"/>
    <property type="molecule type" value="Genomic_DNA"/>
</dbReference>
<reference evidence="7" key="1">
    <citation type="submission" date="2015-11" db="EMBL/GenBank/DDBJ databases">
        <authorList>
            <person name="Kumar R."/>
            <person name="Singh D."/>
            <person name="Swarnkar M.K."/>
            <person name="Singh A.K."/>
            <person name="Kumar S."/>
        </authorList>
    </citation>
    <scope>NUCLEOTIDE SEQUENCE [LARGE SCALE GENOMIC DNA]</scope>
    <source>
        <strain evidence="7">ERGS4:06</strain>
    </source>
</reference>
<dbReference type="OrthoDB" id="5242431at2"/>
<evidence type="ECO:0000256" key="2">
    <source>
        <dbReference type="ARBA" id="ARBA00023163"/>
    </source>
</evidence>
<accession>A0A0S2M0E0</accession>
<dbReference type="Pfam" id="PF13490">
    <property type="entry name" value="zf-HC2"/>
    <property type="match status" value="1"/>
</dbReference>
<feature type="transmembrane region" description="Helical" evidence="4">
    <location>
        <begin position="91"/>
        <end position="111"/>
    </location>
</feature>
<dbReference type="InterPro" id="IPR027383">
    <property type="entry name" value="Znf_put"/>
</dbReference>
<dbReference type="Gene3D" id="1.10.10.1320">
    <property type="entry name" value="Anti-sigma factor, zinc-finger domain"/>
    <property type="match status" value="1"/>
</dbReference>
<evidence type="ECO:0000313" key="6">
    <source>
        <dbReference type="EMBL" id="ALO67073.1"/>
    </source>
</evidence>
<keyword evidence="4" id="KW-0812">Transmembrane</keyword>
<keyword evidence="4" id="KW-0472">Membrane</keyword>
<dbReference type="Proteomes" id="UP000059574">
    <property type="component" value="Chromosome"/>
</dbReference>
<evidence type="ECO:0000256" key="1">
    <source>
        <dbReference type="ARBA" id="ARBA00023015"/>
    </source>
</evidence>
<dbReference type="RefSeq" id="WP_062289114.1">
    <property type="nucleotide sequence ID" value="NZ_CP013200.1"/>
</dbReference>
<gene>
    <name evidence="6" type="ORF">AS189_11910</name>
</gene>
<sequence>METSDSYALWDAAYVLGSLPAAQRREFEQHLSTCSSCQRQVAALSGIPTLLARNGAENAEAFAVAPAVAGHVPLYAGLADQLARRRRRFTVALAAAAIIVAGTTAAITTGLNSSTAPPPSAVSSASSSVSLTFAGTSPQGLTATGTLSSYPWGTQISWRCRYAPAAQYAGDPAGQDYSLVMVSASGVETTVASWTAGPGSEVTPTASTGTPAQSIARLDIRDSGGATLLSAAP</sequence>
<evidence type="ECO:0000259" key="5">
    <source>
        <dbReference type="Pfam" id="PF13490"/>
    </source>
</evidence>
<evidence type="ECO:0000313" key="7">
    <source>
        <dbReference type="Proteomes" id="UP000059574"/>
    </source>
</evidence>
<evidence type="ECO:0000256" key="4">
    <source>
        <dbReference type="SAM" id="Phobius"/>
    </source>
</evidence>
<feature type="domain" description="Putative zinc-finger" evidence="5">
    <location>
        <begin position="13"/>
        <end position="38"/>
    </location>
</feature>